<evidence type="ECO:0000256" key="2">
    <source>
        <dbReference type="ARBA" id="ARBA00004196"/>
    </source>
</evidence>
<gene>
    <name evidence="10" type="ORF">H6A60_08665</name>
</gene>
<dbReference type="Proteomes" id="UP000715095">
    <property type="component" value="Unassembled WGS sequence"/>
</dbReference>
<evidence type="ECO:0000256" key="3">
    <source>
        <dbReference type="ARBA" id="ARBA00022448"/>
    </source>
</evidence>
<feature type="signal peptide" evidence="8">
    <location>
        <begin position="1"/>
        <end position="29"/>
    </location>
</feature>
<comment type="caution">
    <text evidence="10">The sequence shown here is derived from an EMBL/GenBank/DDBJ whole genome shotgun (WGS) entry which is preliminary data.</text>
</comment>
<comment type="subcellular location">
    <subcellularLocation>
        <location evidence="2">Cell envelope</location>
    </subcellularLocation>
</comment>
<keyword evidence="5" id="KW-0479">Metal-binding</keyword>
<keyword evidence="4" id="KW-0349">Heme</keyword>
<name>A0ABS2DTA2_9BURK</name>
<dbReference type="RefSeq" id="WP_205103537.1">
    <property type="nucleotide sequence ID" value="NZ_JACJJC010000013.1"/>
</dbReference>
<feature type="domain" description="Tetrahaem cytochrome" evidence="9">
    <location>
        <begin position="35"/>
        <end position="128"/>
    </location>
</feature>
<keyword evidence="7" id="KW-0408">Iron</keyword>
<evidence type="ECO:0000256" key="4">
    <source>
        <dbReference type="ARBA" id="ARBA00022617"/>
    </source>
</evidence>
<reference evidence="10 11" key="1">
    <citation type="journal article" date="2021" name="Sci. Rep.">
        <title>The distribution of antibiotic resistance genes in chicken gut microbiota commensals.</title>
        <authorList>
            <person name="Juricova H."/>
            <person name="Matiasovicova J."/>
            <person name="Kubasova T."/>
            <person name="Cejkova D."/>
            <person name="Rychlik I."/>
        </authorList>
    </citation>
    <scope>NUCLEOTIDE SEQUENCE [LARGE SCALE GENOMIC DNA]</scope>
    <source>
        <strain evidence="10 11">An829</strain>
    </source>
</reference>
<comment type="cofactor">
    <cofactor evidence="1">
        <name>heme c</name>
        <dbReference type="ChEBI" id="CHEBI:61717"/>
    </cofactor>
</comment>
<keyword evidence="8" id="KW-0732">Signal</keyword>
<keyword evidence="11" id="KW-1185">Reference proteome</keyword>
<evidence type="ECO:0000259" key="9">
    <source>
        <dbReference type="Pfam" id="PF14537"/>
    </source>
</evidence>
<dbReference type="SUPFAM" id="SSF48695">
    <property type="entry name" value="Multiheme cytochromes"/>
    <property type="match status" value="1"/>
</dbReference>
<keyword evidence="3" id="KW-0813">Transport</keyword>
<evidence type="ECO:0000256" key="1">
    <source>
        <dbReference type="ARBA" id="ARBA00001926"/>
    </source>
</evidence>
<proteinExistence type="predicted"/>
<keyword evidence="6" id="KW-0249">Electron transport</keyword>
<evidence type="ECO:0000256" key="8">
    <source>
        <dbReference type="SAM" id="SignalP"/>
    </source>
</evidence>
<protein>
    <submittedName>
        <fullName evidence="10">Cytochrome c3 family protein</fullName>
    </submittedName>
</protein>
<accession>A0ABS2DTA2</accession>
<evidence type="ECO:0000256" key="6">
    <source>
        <dbReference type="ARBA" id="ARBA00022982"/>
    </source>
</evidence>
<organism evidence="10 11">
    <name type="scientific">Sutterella massiliensis</name>
    <dbReference type="NCBI Taxonomy" id="1816689"/>
    <lineage>
        <taxon>Bacteria</taxon>
        <taxon>Pseudomonadati</taxon>
        <taxon>Pseudomonadota</taxon>
        <taxon>Betaproteobacteria</taxon>
        <taxon>Burkholderiales</taxon>
        <taxon>Sutterellaceae</taxon>
        <taxon>Sutterella</taxon>
    </lineage>
</organism>
<sequence>MMRTETMRKVFAAAALAASFALASGAAAAADMTKKHAALECTSCHAAGGFKAPEPQKCLGCHASDEIVKATERFNFTAKLTNPKTKQEVAHKALVNPHDSYHYGRTENCLDCHREHTPSVNACATCHDVAPWKMGAPR</sequence>
<dbReference type="Pfam" id="PF14537">
    <property type="entry name" value="Cytochrom_c3_2"/>
    <property type="match status" value="1"/>
</dbReference>
<evidence type="ECO:0000313" key="10">
    <source>
        <dbReference type="EMBL" id="MBM6704553.1"/>
    </source>
</evidence>
<dbReference type="InterPro" id="IPR036280">
    <property type="entry name" value="Multihaem_cyt_sf"/>
</dbReference>
<dbReference type="InterPro" id="IPR012286">
    <property type="entry name" value="Tetrahaem_cytochrome"/>
</dbReference>
<dbReference type="EMBL" id="JACJJC010000013">
    <property type="protein sequence ID" value="MBM6704553.1"/>
    <property type="molecule type" value="Genomic_DNA"/>
</dbReference>
<feature type="chain" id="PRO_5045127002" evidence="8">
    <location>
        <begin position="30"/>
        <end position="138"/>
    </location>
</feature>
<evidence type="ECO:0000256" key="5">
    <source>
        <dbReference type="ARBA" id="ARBA00022723"/>
    </source>
</evidence>
<evidence type="ECO:0000313" key="11">
    <source>
        <dbReference type="Proteomes" id="UP000715095"/>
    </source>
</evidence>
<evidence type="ECO:0000256" key="7">
    <source>
        <dbReference type="ARBA" id="ARBA00023004"/>
    </source>
</evidence>
<dbReference type="Gene3D" id="1.10.1130.10">
    <property type="entry name" value="Flavocytochrome C3, Chain A"/>
    <property type="match status" value="1"/>
</dbReference>